<dbReference type="InterPro" id="IPR006259">
    <property type="entry name" value="Adenyl_kin_sub"/>
</dbReference>
<dbReference type="Pfam" id="PF05191">
    <property type="entry name" value="ADK_lid"/>
    <property type="match status" value="1"/>
</dbReference>
<protein>
    <recommendedName>
        <fullName evidence="4 6">Adenylate kinase</fullName>
        <shortName evidence="4">AK</shortName>
        <ecNumber evidence="4 6">2.7.4.3</ecNumber>
    </recommendedName>
    <alternativeName>
        <fullName evidence="4">ATP-AMP transphosphorylase</fullName>
    </alternativeName>
    <alternativeName>
        <fullName evidence="4">ATP:AMP phosphotransferase</fullName>
    </alternativeName>
    <alternativeName>
        <fullName evidence="4">Adenylate monophosphate kinase</fullName>
    </alternativeName>
</protein>
<dbReference type="RefSeq" id="WP_259135640.1">
    <property type="nucleotide sequence ID" value="NZ_JANUCS010000020.1"/>
</dbReference>
<dbReference type="GO" id="GO:0008270">
    <property type="term" value="F:zinc ion binding"/>
    <property type="evidence" value="ECO:0007669"/>
    <property type="project" value="UniProtKB-UniRule"/>
</dbReference>
<dbReference type="PRINTS" id="PR00094">
    <property type="entry name" value="ADENYLTKNASE"/>
</dbReference>
<gene>
    <name evidence="4" type="primary">adk</name>
    <name evidence="8" type="ORF">D5R95_07575</name>
</gene>
<organism evidence="8 9">
    <name type="scientific">Methanosalsum natronophilum</name>
    <dbReference type="NCBI Taxonomy" id="768733"/>
    <lineage>
        <taxon>Archaea</taxon>
        <taxon>Methanobacteriati</taxon>
        <taxon>Methanobacteriota</taxon>
        <taxon>Stenosarchaea group</taxon>
        <taxon>Methanomicrobia</taxon>
        <taxon>Methanosarcinales</taxon>
        <taxon>Methanosarcinaceae</taxon>
        <taxon>Methanosalsum</taxon>
    </lineage>
</organism>
<feature type="binding site" evidence="4">
    <location>
        <position position="31"/>
    </location>
    <ligand>
        <name>AMP</name>
        <dbReference type="ChEBI" id="CHEBI:456215"/>
    </ligand>
</feature>
<keyword evidence="4 6" id="KW-0067">ATP-binding</keyword>
<evidence type="ECO:0000256" key="2">
    <source>
        <dbReference type="ARBA" id="ARBA00022741"/>
    </source>
</evidence>
<dbReference type="InterPro" id="IPR007862">
    <property type="entry name" value="Adenylate_kinase_lid-dom"/>
</dbReference>
<dbReference type="NCBIfam" id="NF001380">
    <property type="entry name" value="PRK00279.1-2"/>
    <property type="match status" value="1"/>
</dbReference>
<feature type="binding site" evidence="4">
    <location>
        <position position="199"/>
    </location>
    <ligand>
        <name>ATP</name>
        <dbReference type="ChEBI" id="CHEBI:30616"/>
    </ligand>
</feature>
<feature type="binding site" evidence="4">
    <location>
        <position position="36"/>
    </location>
    <ligand>
        <name>AMP</name>
        <dbReference type="ChEBI" id="CHEBI:456215"/>
    </ligand>
</feature>
<evidence type="ECO:0000256" key="4">
    <source>
        <dbReference type="HAMAP-Rule" id="MF_00235"/>
    </source>
</evidence>
<feature type="binding site" evidence="4">
    <location>
        <begin position="10"/>
        <end position="15"/>
    </location>
    <ligand>
        <name>ATP</name>
        <dbReference type="ChEBI" id="CHEBI:30616"/>
    </ligand>
</feature>
<feature type="binding site" evidence="4">
    <location>
        <begin position="57"/>
        <end position="59"/>
    </location>
    <ligand>
        <name>AMP</name>
        <dbReference type="ChEBI" id="CHEBI:456215"/>
    </ligand>
</feature>
<comment type="domain">
    <text evidence="4">Consists of three domains, a large central CORE domain and two small peripheral domains, NMPbind and LID, which undergo movements during catalysis. The LID domain closes over the site of phosphoryl transfer upon ATP binding. Assembling and dissambling the active center during each catalytic cycle provides an effective means to prevent ATP hydrolysis. Some bacteria have evolved a zinc-coordinating structure that stabilizes the LID domain.</text>
</comment>
<dbReference type="PANTHER" id="PTHR23359">
    <property type="entry name" value="NUCLEOTIDE KINASE"/>
    <property type="match status" value="1"/>
</dbReference>
<feature type="region of interest" description="NMP" evidence="4">
    <location>
        <begin position="30"/>
        <end position="59"/>
    </location>
</feature>
<evidence type="ECO:0000256" key="1">
    <source>
        <dbReference type="ARBA" id="ARBA00022679"/>
    </source>
</evidence>
<dbReference type="Proteomes" id="UP000284763">
    <property type="component" value="Unassembled WGS sequence"/>
</dbReference>
<keyword evidence="4" id="KW-0963">Cytoplasm</keyword>
<feature type="binding site" evidence="4">
    <location>
        <position position="133"/>
    </location>
    <ligand>
        <name>Zn(2+)</name>
        <dbReference type="ChEBI" id="CHEBI:29105"/>
        <note>structural</note>
    </ligand>
</feature>
<feature type="binding site" evidence="4">
    <location>
        <begin position="136"/>
        <end position="137"/>
    </location>
    <ligand>
        <name>ATP</name>
        <dbReference type="ChEBI" id="CHEBI:30616"/>
    </ligand>
</feature>
<evidence type="ECO:0000259" key="7">
    <source>
        <dbReference type="Pfam" id="PF05191"/>
    </source>
</evidence>
<dbReference type="InterPro" id="IPR033690">
    <property type="entry name" value="Adenylat_kinase_CS"/>
</dbReference>
<keyword evidence="3 4" id="KW-0418">Kinase</keyword>
<dbReference type="InterPro" id="IPR027417">
    <property type="entry name" value="P-loop_NTPase"/>
</dbReference>
<comment type="function">
    <text evidence="4">Catalyzes the reversible transfer of the terminal phosphate group between ATP and AMP. Plays an important role in cellular energy homeostasis and in adenine nucleotide metabolism.</text>
</comment>
<dbReference type="AlphaFoldDB" id="A0A424YTG2"/>
<evidence type="ECO:0000256" key="6">
    <source>
        <dbReference type="RuleBase" id="RU003331"/>
    </source>
</evidence>
<dbReference type="GO" id="GO:0044209">
    <property type="term" value="P:AMP salvage"/>
    <property type="evidence" value="ECO:0007669"/>
    <property type="project" value="UniProtKB-UniRule"/>
</dbReference>
<dbReference type="NCBIfam" id="NF001381">
    <property type="entry name" value="PRK00279.1-3"/>
    <property type="match status" value="1"/>
</dbReference>
<dbReference type="InterPro" id="IPR000850">
    <property type="entry name" value="Adenylat/UMP-CMP_kin"/>
</dbReference>
<dbReference type="EC" id="2.7.4.3" evidence="4 6"/>
<dbReference type="Pfam" id="PF00406">
    <property type="entry name" value="ADK"/>
    <property type="match status" value="1"/>
</dbReference>
<name>A0A424YTG2_9EURY</name>
<dbReference type="CDD" id="cd01428">
    <property type="entry name" value="ADK"/>
    <property type="match status" value="1"/>
</dbReference>
<evidence type="ECO:0000313" key="9">
    <source>
        <dbReference type="Proteomes" id="UP000284763"/>
    </source>
</evidence>
<dbReference type="NCBIfam" id="NF011100">
    <property type="entry name" value="PRK14527.1"/>
    <property type="match status" value="1"/>
</dbReference>
<keyword evidence="4" id="KW-0862">Zinc</keyword>
<feature type="region of interest" description="LID" evidence="4">
    <location>
        <begin position="126"/>
        <end position="163"/>
    </location>
</feature>
<dbReference type="Gene3D" id="3.40.50.300">
    <property type="entry name" value="P-loop containing nucleotide triphosphate hydrolases"/>
    <property type="match status" value="1"/>
</dbReference>
<keyword evidence="4" id="KW-0545">Nucleotide biosynthesis</keyword>
<dbReference type="GO" id="GO:0005737">
    <property type="term" value="C:cytoplasm"/>
    <property type="evidence" value="ECO:0007669"/>
    <property type="project" value="UniProtKB-SubCell"/>
</dbReference>
<comment type="subunit">
    <text evidence="4 6">Monomer.</text>
</comment>
<dbReference type="HAMAP" id="MF_00235">
    <property type="entry name" value="Adenylate_kinase_Adk"/>
    <property type="match status" value="1"/>
</dbReference>
<feature type="binding site" evidence="4">
    <location>
        <position position="150"/>
    </location>
    <ligand>
        <name>Zn(2+)</name>
        <dbReference type="ChEBI" id="CHEBI:29105"/>
        <note>structural</note>
    </ligand>
</feature>
<dbReference type="PROSITE" id="PS00113">
    <property type="entry name" value="ADENYLATE_KINASE"/>
    <property type="match status" value="1"/>
</dbReference>
<evidence type="ECO:0000256" key="3">
    <source>
        <dbReference type="ARBA" id="ARBA00022777"/>
    </source>
</evidence>
<evidence type="ECO:0000313" key="8">
    <source>
        <dbReference type="EMBL" id="RQD82152.1"/>
    </source>
</evidence>
<feature type="binding site" evidence="4">
    <location>
        <begin position="85"/>
        <end position="88"/>
    </location>
    <ligand>
        <name>AMP</name>
        <dbReference type="ChEBI" id="CHEBI:456215"/>
    </ligand>
</feature>
<comment type="catalytic activity">
    <reaction evidence="4 6">
        <text>AMP + ATP = 2 ADP</text>
        <dbReference type="Rhea" id="RHEA:12973"/>
        <dbReference type="ChEBI" id="CHEBI:30616"/>
        <dbReference type="ChEBI" id="CHEBI:456215"/>
        <dbReference type="ChEBI" id="CHEBI:456216"/>
        <dbReference type="EC" id="2.7.4.3"/>
    </reaction>
</comment>
<comment type="similarity">
    <text evidence="4 5">Belongs to the adenylate kinase family.</text>
</comment>
<feature type="binding site" evidence="4">
    <location>
        <position position="127"/>
    </location>
    <ligand>
        <name>ATP</name>
        <dbReference type="ChEBI" id="CHEBI:30616"/>
    </ligand>
</feature>
<keyword evidence="2 4" id="KW-0547">Nucleotide-binding</keyword>
<feature type="binding site" evidence="4">
    <location>
        <position position="153"/>
    </location>
    <ligand>
        <name>Zn(2+)</name>
        <dbReference type="ChEBI" id="CHEBI:29105"/>
        <note>structural</note>
    </ligand>
</feature>
<sequence>MNLILFGPPGAGKGTQAKKLAETYSIPHISTGDILRDNVQKGTELGLEAKKYMDSGELVPDDVLIGLIKVRLSEPDANHGYLLDGYPRTKPQADALTDILEKISKPIDYVLNIDVQDEELVRRLSNRRICNSCGASYHLEFNPPKTNANCDSCEGKLYQRDDDKEEVILQRLSVYKKQTQPLIKYYDDQNILVTIDGKGQVEDIFNKITNILND</sequence>
<comment type="pathway">
    <text evidence="4">Purine metabolism; AMP biosynthesis via salvage pathway; AMP from ADP: step 1/1.</text>
</comment>
<accession>A0A424YTG2</accession>
<keyword evidence="1 4" id="KW-0808">Transferase</keyword>
<feature type="domain" description="Adenylate kinase active site lid" evidence="7">
    <location>
        <begin position="127"/>
        <end position="162"/>
    </location>
</feature>
<feature type="binding site" evidence="4">
    <location>
        <position position="160"/>
    </location>
    <ligand>
        <name>AMP</name>
        <dbReference type="ChEBI" id="CHEBI:456215"/>
    </ligand>
</feature>
<reference evidence="8 9" key="1">
    <citation type="submission" date="2018-08" db="EMBL/GenBank/DDBJ databases">
        <title>The metabolism and importance of syntrophic acetate oxidation coupled to methane or sulfide production in haloalkaline environments.</title>
        <authorList>
            <person name="Timmers P.H.A."/>
            <person name="Vavourakis C.D."/>
            <person name="Sorokin D.Y."/>
            <person name="Sinninghe Damste J.S."/>
            <person name="Muyzer G."/>
            <person name="Stams A.J.M."/>
            <person name="Plugge C.M."/>
        </authorList>
    </citation>
    <scope>NUCLEOTIDE SEQUENCE [LARGE SCALE GENOMIC DNA]</scope>
    <source>
        <strain evidence="8">MSAO_Arc3</strain>
    </source>
</reference>
<keyword evidence="4" id="KW-0479">Metal-binding</keyword>
<feature type="binding site" evidence="4">
    <location>
        <position position="130"/>
    </location>
    <ligand>
        <name>Zn(2+)</name>
        <dbReference type="ChEBI" id="CHEBI:29105"/>
        <note>structural</note>
    </ligand>
</feature>
<dbReference type="GO" id="GO:0004017">
    <property type="term" value="F:AMP kinase activity"/>
    <property type="evidence" value="ECO:0007669"/>
    <property type="project" value="UniProtKB-UniRule"/>
</dbReference>
<dbReference type="NCBIfam" id="TIGR01351">
    <property type="entry name" value="adk"/>
    <property type="match status" value="1"/>
</dbReference>
<dbReference type="UniPathway" id="UPA00588">
    <property type="reaction ID" value="UER00649"/>
</dbReference>
<dbReference type="FunFam" id="3.40.50.300:FF:000106">
    <property type="entry name" value="Adenylate kinase mitochondrial"/>
    <property type="match status" value="1"/>
</dbReference>
<dbReference type="EMBL" id="QZAB01000475">
    <property type="protein sequence ID" value="RQD82152.1"/>
    <property type="molecule type" value="Genomic_DNA"/>
</dbReference>
<comment type="subcellular location">
    <subcellularLocation>
        <location evidence="4 6">Cytoplasm</location>
    </subcellularLocation>
</comment>
<feature type="binding site" evidence="4">
    <location>
        <position position="171"/>
    </location>
    <ligand>
        <name>AMP</name>
        <dbReference type="ChEBI" id="CHEBI:456215"/>
    </ligand>
</feature>
<proteinExistence type="inferred from homology"/>
<comment type="caution">
    <text evidence="8">The sequence shown here is derived from an EMBL/GenBank/DDBJ whole genome shotgun (WGS) entry which is preliminary data.</text>
</comment>
<dbReference type="GO" id="GO:0005524">
    <property type="term" value="F:ATP binding"/>
    <property type="evidence" value="ECO:0007669"/>
    <property type="project" value="UniProtKB-UniRule"/>
</dbReference>
<dbReference type="SUPFAM" id="SSF52540">
    <property type="entry name" value="P-loop containing nucleoside triphosphate hydrolases"/>
    <property type="match status" value="1"/>
</dbReference>
<evidence type="ECO:0000256" key="5">
    <source>
        <dbReference type="RuleBase" id="RU003330"/>
    </source>
</evidence>
<feature type="binding site" evidence="4">
    <location>
        <position position="92"/>
    </location>
    <ligand>
        <name>AMP</name>
        <dbReference type="ChEBI" id="CHEBI:456215"/>
    </ligand>
</feature>